<dbReference type="GeneID" id="103705002"/>
<protein>
    <submittedName>
        <fullName evidence="2">V-type proton ATPase subunit d1-like isoform X3</fullName>
    </submittedName>
</protein>
<gene>
    <name evidence="2" type="primary">LOC103705002</name>
</gene>
<reference evidence="1" key="1">
    <citation type="journal article" date="2019" name="Nat. Commun.">
        <title>Genome-wide association mapping of date palm fruit traits.</title>
        <authorList>
            <person name="Hazzouri K.M."/>
            <person name="Gros-Balthazard M."/>
            <person name="Flowers J.M."/>
            <person name="Copetti D."/>
            <person name="Lemansour A."/>
            <person name="Lebrun M."/>
            <person name="Masmoudi K."/>
            <person name="Ferrand S."/>
            <person name="Dhar M.I."/>
            <person name="Fresquez Z.A."/>
            <person name="Rosas U."/>
            <person name="Zhang J."/>
            <person name="Talag J."/>
            <person name="Lee S."/>
            <person name="Kudrna D."/>
            <person name="Powell R.F."/>
            <person name="Leitch I.J."/>
            <person name="Krueger R.R."/>
            <person name="Wing R.A."/>
            <person name="Amiri K.M.A."/>
            <person name="Purugganan M.D."/>
        </authorList>
    </citation>
    <scope>NUCLEOTIDE SEQUENCE [LARGE SCALE GENOMIC DNA]</scope>
    <source>
        <strain evidence="1">cv. Khalas</strain>
    </source>
</reference>
<name>A0A8B8J3R7_PHODC</name>
<sequence>MRNPRRHQEAPLGNQVRPYLRNAEFLLGVIGFQVHAAMEKYPPYQSVFSKISHGESQMLVKAFCEEEVKELCLAFEQQDLQAVCRDLDFYFWRPSFGI</sequence>
<keyword evidence="1" id="KW-1185">Reference proteome</keyword>
<dbReference type="AlphaFoldDB" id="A0A8B8J3R7"/>
<reference evidence="2" key="2">
    <citation type="submission" date="2025-08" db="UniProtKB">
        <authorList>
            <consortium name="RefSeq"/>
        </authorList>
    </citation>
    <scope>IDENTIFICATION</scope>
    <source>
        <tissue evidence="2">Young leaves</tissue>
    </source>
</reference>
<proteinExistence type="predicted"/>
<organism evidence="1 2">
    <name type="scientific">Phoenix dactylifera</name>
    <name type="common">Date palm</name>
    <dbReference type="NCBI Taxonomy" id="42345"/>
    <lineage>
        <taxon>Eukaryota</taxon>
        <taxon>Viridiplantae</taxon>
        <taxon>Streptophyta</taxon>
        <taxon>Embryophyta</taxon>
        <taxon>Tracheophyta</taxon>
        <taxon>Spermatophyta</taxon>
        <taxon>Magnoliopsida</taxon>
        <taxon>Liliopsida</taxon>
        <taxon>Arecaceae</taxon>
        <taxon>Coryphoideae</taxon>
        <taxon>Phoeniceae</taxon>
        <taxon>Phoenix</taxon>
    </lineage>
</organism>
<accession>A0A8B8J3R7</accession>
<evidence type="ECO:0000313" key="1">
    <source>
        <dbReference type="Proteomes" id="UP000228380"/>
    </source>
</evidence>
<evidence type="ECO:0000313" key="2">
    <source>
        <dbReference type="RefSeq" id="XP_026659831.1"/>
    </source>
</evidence>
<dbReference type="Proteomes" id="UP000228380">
    <property type="component" value="Chromosome 9"/>
</dbReference>
<dbReference type="RefSeq" id="XP_026659831.1">
    <property type="nucleotide sequence ID" value="XM_026804030.2"/>
</dbReference>